<dbReference type="EMBL" id="AOBS01000039">
    <property type="protein sequence ID" value="EME00591.1"/>
    <property type="molecule type" value="Genomic_DNA"/>
</dbReference>
<dbReference type="GO" id="GO:0016987">
    <property type="term" value="F:sigma factor activity"/>
    <property type="evidence" value="ECO:0007669"/>
    <property type="project" value="UniProtKB-KW"/>
</dbReference>
<dbReference type="SUPFAM" id="SSF88659">
    <property type="entry name" value="Sigma3 and sigma4 domains of RNA polymerase sigma factors"/>
    <property type="match status" value="1"/>
</dbReference>
<dbReference type="InterPro" id="IPR013249">
    <property type="entry name" value="RNA_pol_sigma70_r4_t2"/>
</dbReference>
<evidence type="ECO:0000256" key="4">
    <source>
        <dbReference type="ARBA" id="ARBA00023163"/>
    </source>
</evidence>
<dbReference type="InterPro" id="IPR013324">
    <property type="entry name" value="RNA_pol_sigma_r3/r4-like"/>
</dbReference>
<sequence length="173" mass="19798">MSSTFPDPASMQQRVHGLYRDHHGWLQGWLRRRLGDHERAADIAQDTFLRLLTSGRLPGSGEGRCYLVQIARNLVIDQWRRQRIEQAYLDSIAALPEPETPSLETRAMIVETLMQIDAMLDSMPGKVREAFLLSQFEGLTYVQIAERLQVSASSVQKYMLRAIQACYQVLYGE</sequence>
<keyword evidence="4" id="KW-0804">Transcription</keyword>
<dbReference type="PATRIC" id="fig|1212548.4.peg.1655"/>
<dbReference type="Proteomes" id="UP000011700">
    <property type="component" value="Unassembled WGS sequence"/>
</dbReference>
<dbReference type="PANTHER" id="PTHR43133:SF63">
    <property type="entry name" value="RNA POLYMERASE SIGMA FACTOR FECI-RELATED"/>
    <property type="match status" value="1"/>
</dbReference>
<dbReference type="Gene3D" id="1.10.1740.10">
    <property type="match status" value="1"/>
</dbReference>
<dbReference type="AlphaFoldDB" id="M2TTD7"/>
<evidence type="ECO:0000313" key="8">
    <source>
        <dbReference type="Proteomes" id="UP000011700"/>
    </source>
</evidence>
<dbReference type="NCBIfam" id="NF009180">
    <property type="entry name" value="PRK12528.1"/>
    <property type="match status" value="1"/>
</dbReference>
<dbReference type="PANTHER" id="PTHR43133">
    <property type="entry name" value="RNA POLYMERASE ECF-TYPE SIGMA FACTO"/>
    <property type="match status" value="1"/>
</dbReference>
<dbReference type="InterPro" id="IPR007627">
    <property type="entry name" value="RNA_pol_sigma70_r2"/>
</dbReference>
<dbReference type="InterPro" id="IPR036388">
    <property type="entry name" value="WH-like_DNA-bd_sf"/>
</dbReference>
<dbReference type="Pfam" id="PF04542">
    <property type="entry name" value="Sigma70_r2"/>
    <property type="match status" value="1"/>
</dbReference>
<feature type="domain" description="RNA polymerase sigma factor 70 region 4 type 2" evidence="6">
    <location>
        <begin position="114"/>
        <end position="166"/>
    </location>
</feature>
<feature type="domain" description="RNA polymerase sigma-70 region 2" evidence="5">
    <location>
        <begin position="18"/>
        <end position="83"/>
    </location>
</feature>
<evidence type="ECO:0000259" key="5">
    <source>
        <dbReference type="Pfam" id="PF04542"/>
    </source>
</evidence>
<evidence type="ECO:0000259" key="6">
    <source>
        <dbReference type="Pfam" id="PF08281"/>
    </source>
</evidence>
<evidence type="ECO:0000256" key="1">
    <source>
        <dbReference type="ARBA" id="ARBA00010641"/>
    </source>
</evidence>
<organism evidence="7 8">
    <name type="scientific">Stutzerimonas stutzeri NF13</name>
    <dbReference type="NCBI Taxonomy" id="1212548"/>
    <lineage>
        <taxon>Bacteria</taxon>
        <taxon>Pseudomonadati</taxon>
        <taxon>Pseudomonadota</taxon>
        <taxon>Gammaproteobacteria</taxon>
        <taxon>Pseudomonadales</taxon>
        <taxon>Pseudomonadaceae</taxon>
        <taxon>Stutzerimonas</taxon>
    </lineage>
</organism>
<accession>M2TTD7</accession>
<comment type="similarity">
    <text evidence="1">Belongs to the sigma-70 factor family. ECF subfamily.</text>
</comment>
<dbReference type="NCBIfam" id="TIGR02937">
    <property type="entry name" value="sigma70-ECF"/>
    <property type="match status" value="1"/>
</dbReference>
<gene>
    <name evidence="7" type="ORF">B381_08534</name>
</gene>
<dbReference type="Gene3D" id="1.10.10.10">
    <property type="entry name" value="Winged helix-like DNA-binding domain superfamily/Winged helix DNA-binding domain"/>
    <property type="match status" value="1"/>
</dbReference>
<evidence type="ECO:0000256" key="3">
    <source>
        <dbReference type="ARBA" id="ARBA00023082"/>
    </source>
</evidence>
<dbReference type="GO" id="GO:0003677">
    <property type="term" value="F:DNA binding"/>
    <property type="evidence" value="ECO:0007669"/>
    <property type="project" value="InterPro"/>
</dbReference>
<dbReference type="SUPFAM" id="SSF88946">
    <property type="entry name" value="Sigma2 domain of RNA polymerase sigma factors"/>
    <property type="match status" value="1"/>
</dbReference>
<dbReference type="eggNOG" id="COG1595">
    <property type="taxonomic scope" value="Bacteria"/>
</dbReference>
<evidence type="ECO:0000313" key="7">
    <source>
        <dbReference type="EMBL" id="EME00591.1"/>
    </source>
</evidence>
<evidence type="ECO:0000256" key="2">
    <source>
        <dbReference type="ARBA" id="ARBA00023015"/>
    </source>
</evidence>
<dbReference type="InterPro" id="IPR039425">
    <property type="entry name" value="RNA_pol_sigma-70-like"/>
</dbReference>
<reference evidence="7 8" key="1">
    <citation type="journal article" date="2013" name="Genome Announc.">
        <title>Draft Genome of Pseudomonas stutzeri Strain NF13, a Nitrogen Fixer Isolated from the Galapagos Rift Hydrothermal Vent.</title>
        <authorList>
            <person name="Pena A."/>
            <person name="Busquets A."/>
            <person name="Gomila M."/>
            <person name="Mayol J."/>
            <person name="Bosch R."/>
            <person name="Nogales B."/>
            <person name="Garcia-Valdes E."/>
            <person name="Bennasar A."/>
            <person name="Lalucat J."/>
        </authorList>
    </citation>
    <scope>NUCLEOTIDE SEQUENCE [LARGE SCALE GENOMIC DNA]</scope>
    <source>
        <strain evidence="7 8">NF13</strain>
    </source>
</reference>
<dbReference type="InterPro" id="IPR014284">
    <property type="entry name" value="RNA_pol_sigma-70_dom"/>
</dbReference>
<dbReference type="InterPro" id="IPR013325">
    <property type="entry name" value="RNA_pol_sigma_r2"/>
</dbReference>
<name>M2TTD7_STUST</name>
<proteinExistence type="inferred from homology"/>
<dbReference type="GO" id="GO:0006352">
    <property type="term" value="P:DNA-templated transcription initiation"/>
    <property type="evidence" value="ECO:0007669"/>
    <property type="project" value="InterPro"/>
</dbReference>
<dbReference type="CDD" id="cd06171">
    <property type="entry name" value="Sigma70_r4"/>
    <property type="match status" value="1"/>
</dbReference>
<keyword evidence="3" id="KW-0731">Sigma factor</keyword>
<keyword evidence="2" id="KW-0805">Transcription regulation</keyword>
<comment type="caution">
    <text evidence="7">The sequence shown here is derived from an EMBL/GenBank/DDBJ whole genome shotgun (WGS) entry which is preliminary data.</text>
</comment>
<protein>
    <submittedName>
        <fullName evidence="7">ECF subfamily RNA polymerase sigma-24 factor</fullName>
    </submittedName>
</protein>
<dbReference type="Pfam" id="PF08281">
    <property type="entry name" value="Sigma70_r4_2"/>
    <property type="match status" value="1"/>
</dbReference>